<gene>
    <name evidence="2" type="ORF">CAAN4_D00496</name>
</gene>
<proteinExistence type="predicted"/>
<dbReference type="EMBL" id="OZ004256">
    <property type="protein sequence ID" value="CAK7902554.1"/>
    <property type="molecule type" value="Genomic_DNA"/>
</dbReference>
<feature type="region of interest" description="Disordered" evidence="1">
    <location>
        <begin position="214"/>
        <end position="235"/>
    </location>
</feature>
<evidence type="ECO:0000313" key="3">
    <source>
        <dbReference type="Proteomes" id="UP001497600"/>
    </source>
</evidence>
<protein>
    <submittedName>
        <fullName evidence="2">Uncharacterized protein</fullName>
    </submittedName>
</protein>
<name>A0ABP0EAG4_9ASCO</name>
<feature type="region of interest" description="Disordered" evidence="1">
    <location>
        <begin position="259"/>
        <end position="279"/>
    </location>
</feature>
<evidence type="ECO:0000256" key="1">
    <source>
        <dbReference type="SAM" id="MobiDB-lite"/>
    </source>
</evidence>
<reference evidence="2 3" key="1">
    <citation type="submission" date="2024-01" db="EMBL/GenBank/DDBJ databases">
        <authorList>
            <consortium name="Genoscope - CEA"/>
            <person name="William W."/>
        </authorList>
    </citation>
    <scope>NUCLEOTIDE SEQUENCE [LARGE SCALE GENOMIC DNA]</scope>
    <source>
        <strain evidence="2 3">29B2s-10</strain>
    </source>
</reference>
<evidence type="ECO:0000313" key="2">
    <source>
        <dbReference type="EMBL" id="CAK7902554.1"/>
    </source>
</evidence>
<organism evidence="2 3">
    <name type="scientific">[Candida] anglica</name>
    <dbReference type="NCBI Taxonomy" id="148631"/>
    <lineage>
        <taxon>Eukaryota</taxon>
        <taxon>Fungi</taxon>
        <taxon>Dikarya</taxon>
        <taxon>Ascomycota</taxon>
        <taxon>Saccharomycotina</taxon>
        <taxon>Pichiomycetes</taxon>
        <taxon>Debaryomycetaceae</taxon>
        <taxon>Kurtzmaniella</taxon>
    </lineage>
</organism>
<sequence>MSVDSRSDNENLLAENACVLGMVPSLVQDLYYWETTLEMLYQVIKVNINDSELDSELKTYWESFYQSLNEQVEELSVVEKEKSMSKDMLAIDENKSIMLTFLLGTIFIKALEILSRQDSIVVKVHSNQSHEEKLVLVQEYMRGIFPQEIPISITVLHSENYEPNEKDLESFQKQKELKLIELKKLVETIEQQVPKLILSRDKLFSKLELNLKEPPSHVHEDELEDNEQEQPHEENKREYIVDLKSWYCSCNTYQLQHTGVPGSHPEHEQQYEPNSPNPNQYPISLTQLLSTQPYPTTLSNLLQASNVPTKHASLLPLCAHLLAVLIGAWNQPTITKRHNQTLSLHGRDPVQDHSNSSLYTVK</sequence>
<keyword evidence="3" id="KW-1185">Reference proteome</keyword>
<dbReference type="Proteomes" id="UP001497600">
    <property type="component" value="Chromosome D"/>
</dbReference>
<accession>A0ABP0EAG4</accession>